<gene>
    <name evidence="1" type="ORF">GMARGA_LOCUS38054</name>
</gene>
<evidence type="ECO:0000313" key="1">
    <source>
        <dbReference type="EMBL" id="CAG8846210.1"/>
    </source>
</evidence>
<proteinExistence type="predicted"/>
<comment type="caution">
    <text evidence="1">The sequence shown here is derived from an EMBL/GenBank/DDBJ whole genome shotgun (WGS) entry which is preliminary data.</text>
</comment>
<feature type="non-terminal residue" evidence="1">
    <location>
        <position position="115"/>
    </location>
</feature>
<dbReference type="EMBL" id="CAJVQB010082542">
    <property type="protein sequence ID" value="CAG8846210.1"/>
    <property type="molecule type" value="Genomic_DNA"/>
</dbReference>
<sequence length="115" mass="13750">SLVNKMPYKDLIELDKYDLTNLRSEKDEKVKKIENIDDMLRKPYSGSSEFISLYEARNVYLTKSRNFINNRIKIIDDHIKAINEKFEIILKNLQMYQIFDLLEKHESSECNICLE</sequence>
<name>A0ABN7X254_GIGMA</name>
<protein>
    <submittedName>
        <fullName evidence="1">12881_t:CDS:1</fullName>
    </submittedName>
</protein>
<evidence type="ECO:0000313" key="2">
    <source>
        <dbReference type="Proteomes" id="UP000789901"/>
    </source>
</evidence>
<dbReference type="Proteomes" id="UP000789901">
    <property type="component" value="Unassembled WGS sequence"/>
</dbReference>
<feature type="non-terminal residue" evidence="1">
    <location>
        <position position="1"/>
    </location>
</feature>
<accession>A0ABN7X254</accession>
<reference evidence="1 2" key="1">
    <citation type="submission" date="2021-06" db="EMBL/GenBank/DDBJ databases">
        <authorList>
            <person name="Kallberg Y."/>
            <person name="Tangrot J."/>
            <person name="Rosling A."/>
        </authorList>
    </citation>
    <scope>NUCLEOTIDE SEQUENCE [LARGE SCALE GENOMIC DNA]</scope>
    <source>
        <strain evidence="1 2">120-4 pot B 10/14</strain>
    </source>
</reference>
<keyword evidence="2" id="KW-1185">Reference proteome</keyword>
<organism evidence="1 2">
    <name type="scientific">Gigaspora margarita</name>
    <dbReference type="NCBI Taxonomy" id="4874"/>
    <lineage>
        <taxon>Eukaryota</taxon>
        <taxon>Fungi</taxon>
        <taxon>Fungi incertae sedis</taxon>
        <taxon>Mucoromycota</taxon>
        <taxon>Glomeromycotina</taxon>
        <taxon>Glomeromycetes</taxon>
        <taxon>Diversisporales</taxon>
        <taxon>Gigasporaceae</taxon>
        <taxon>Gigaspora</taxon>
    </lineage>
</organism>